<feature type="region of interest" description="Disordered" evidence="1">
    <location>
        <begin position="51"/>
        <end position="72"/>
    </location>
</feature>
<keyword evidence="2" id="KW-1133">Transmembrane helix</keyword>
<protein>
    <submittedName>
        <fullName evidence="3">Uncharacterized protein</fullName>
    </submittedName>
</protein>
<organism evidence="3">
    <name type="scientific">marine metagenome</name>
    <dbReference type="NCBI Taxonomy" id="408172"/>
    <lineage>
        <taxon>unclassified sequences</taxon>
        <taxon>metagenomes</taxon>
        <taxon>ecological metagenomes</taxon>
    </lineage>
</organism>
<dbReference type="EMBL" id="UINC01100732">
    <property type="protein sequence ID" value="SVC61017.1"/>
    <property type="molecule type" value="Genomic_DNA"/>
</dbReference>
<gene>
    <name evidence="3" type="ORF">METZ01_LOCUS313871</name>
</gene>
<reference evidence="3" key="1">
    <citation type="submission" date="2018-05" db="EMBL/GenBank/DDBJ databases">
        <authorList>
            <person name="Lanie J.A."/>
            <person name="Ng W.-L."/>
            <person name="Kazmierczak K.M."/>
            <person name="Andrzejewski T.M."/>
            <person name="Davidsen T.M."/>
            <person name="Wayne K.J."/>
            <person name="Tettelin H."/>
            <person name="Glass J.I."/>
            <person name="Rusch D."/>
            <person name="Podicherti R."/>
            <person name="Tsui H.-C.T."/>
            <person name="Winkler M.E."/>
        </authorList>
    </citation>
    <scope>NUCLEOTIDE SEQUENCE</scope>
</reference>
<evidence type="ECO:0000256" key="2">
    <source>
        <dbReference type="SAM" id="Phobius"/>
    </source>
</evidence>
<evidence type="ECO:0000313" key="3">
    <source>
        <dbReference type="EMBL" id="SVC61017.1"/>
    </source>
</evidence>
<keyword evidence="2" id="KW-0472">Membrane</keyword>
<name>A0A382NL36_9ZZZZ</name>
<dbReference type="AlphaFoldDB" id="A0A382NL36"/>
<accession>A0A382NL36</accession>
<sequence length="204" mass="22383">MANSFTELLSSGFQGQPILAAMDPELLFYLVFGLLAAIVSWINKRKQAAKRDRPAQAVPVQPSKTETTEESTGWLGRLEQLVEAQLDQTDQKLERQYDDDYEQESVELPPLIGAGAPVTPPLVGTTREAFRDTPLINQLREAEQASVTRKTAPARSPVYDSPIYTGNIAQRIASDITIARQAVVASIILGAPRSAESPEQVTRH</sequence>
<proteinExistence type="predicted"/>
<evidence type="ECO:0000256" key="1">
    <source>
        <dbReference type="SAM" id="MobiDB-lite"/>
    </source>
</evidence>
<feature type="transmembrane region" description="Helical" evidence="2">
    <location>
        <begin position="26"/>
        <end position="43"/>
    </location>
</feature>
<keyword evidence="2" id="KW-0812">Transmembrane</keyword>